<name>A0A8T0HXG5_CERPU</name>
<protein>
    <submittedName>
        <fullName evidence="1">Uncharacterized protein</fullName>
    </submittedName>
</protein>
<dbReference type="Proteomes" id="UP000822688">
    <property type="component" value="Chromosome 5"/>
</dbReference>
<dbReference type="AlphaFoldDB" id="A0A8T0HXG5"/>
<evidence type="ECO:0000313" key="1">
    <source>
        <dbReference type="EMBL" id="KAG0575566.1"/>
    </source>
</evidence>
<sequence>MRTHHRNTTSRRNEAVNAPIECPESNRSNADLWKAESKPRRHSLAGGCSTCPSSSTFVLIASTQTQHVPPESVDLSVQLGIGFVSTSSVSFSISDLSASSATCISCSMSRGFRILRISVSP</sequence>
<keyword evidence="2" id="KW-1185">Reference proteome</keyword>
<evidence type="ECO:0000313" key="2">
    <source>
        <dbReference type="Proteomes" id="UP000822688"/>
    </source>
</evidence>
<proteinExistence type="predicted"/>
<reference evidence="1" key="1">
    <citation type="submission" date="2020-06" db="EMBL/GenBank/DDBJ databases">
        <title>WGS assembly of Ceratodon purpureus strain R40.</title>
        <authorList>
            <person name="Carey S.B."/>
            <person name="Jenkins J."/>
            <person name="Shu S."/>
            <person name="Lovell J.T."/>
            <person name="Sreedasyam A."/>
            <person name="Maumus F."/>
            <person name="Tiley G.P."/>
            <person name="Fernandez-Pozo N."/>
            <person name="Barry K."/>
            <person name="Chen C."/>
            <person name="Wang M."/>
            <person name="Lipzen A."/>
            <person name="Daum C."/>
            <person name="Saski C.A."/>
            <person name="Payton A.C."/>
            <person name="Mcbreen J.C."/>
            <person name="Conrad R.E."/>
            <person name="Kollar L.M."/>
            <person name="Olsson S."/>
            <person name="Huttunen S."/>
            <person name="Landis J.B."/>
            <person name="Wickett N.J."/>
            <person name="Johnson M.G."/>
            <person name="Rensing S.A."/>
            <person name="Grimwood J."/>
            <person name="Schmutz J."/>
            <person name="Mcdaniel S.F."/>
        </authorList>
    </citation>
    <scope>NUCLEOTIDE SEQUENCE</scope>
    <source>
        <strain evidence="1">R40</strain>
    </source>
</reference>
<comment type="caution">
    <text evidence="1">The sequence shown here is derived from an EMBL/GenBank/DDBJ whole genome shotgun (WGS) entry which is preliminary data.</text>
</comment>
<organism evidence="1 2">
    <name type="scientific">Ceratodon purpureus</name>
    <name type="common">Fire moss</name>
    <name type="synonym">Dicranum purpureum</name>
    <dbReference type="NCBI Taxonomy" id="3225"/>
    <lineage>
        <taxon>Eukaryota</taxon>
        <taxon>Viridiplantae</taxon>
        <taxon>Streptophyta</taxon>
        <taxon>Embryophyta</taxon>
        <taxon>Bryophyta</taxon>
        <taxon>Bryophytina</taxon>
        <taxon>Bryopsida</taxon>
        <taxon>Dicranidae</taxon>
        <taxon>Pseudoditrichales</taxon>
        <taxon>Ditrichaceae</taxon>
        <taxon>Ceratodon</taxon>
    </lineage>
</organism>
<dbReference type="EMBL" id="CM026425">
    <property type="protein sequence ID" value="KAG0575566.1"/>
    <property type="molecule type" value="Genomic_DNA"/>
</dbReference>
<gene>
    <name evidence="1" type="ORF">KC19_5G012900</name>
</gene>
<accession>A0A8T0HXG5</accession>